<dbReference type="EMBL" id="GEDG01020656">
    <property type="protein sequence ID" value="JAP18946.1"/>
    <property type="molecule type" value="Transcribed_RNA"/>
</dbReference>
<evidence type="ECO:0000313" key="2">
    <source>
        <dbReference type="EMBL" id="JAP18946.1"/>
    </source>
</evidence>
<protein>
    <submittedName>
        <fullName evidence="2">Putative ovule protein</fullName>
    </submittedName>
</protein>
<name>A0A0V0HEQ3_SOLCH</name>
<proteinExistence type="predicted"/>
<dbReference type="AlphaFoldDB" id="A0A0V0HEQ3"/>
<accession>A0A0V0HEQ3</accession>
<evidence type="ECO:0000256" key="1">
    <source>
        <dbReference type="SAM" id="SignalP"/>
    </source>
</evidence>
<keyword evidence="1" id="KW-0732">Signal</keyword>
<organism evidence="2">
    <name type="scientific">Solanum chacoense</name>
    <name type="common">Chaco potato</name>
    <dbReference type="NCBI Taxonomy" id="4108"/>
    <lineage>
        <taxon>Eukaryota</taxon>
        <taxon>Viridiplantae</taxon>
        <taxon>Streptophyta</taxon>
        <taxon>Embryophyta</taxon>
        <taxon>Tracheophyta</taxon>
        <taxon>Spermatophyta</taxon>
        <taxon>Magnoliopsida</taxon>
        <taxon>eudicotyledons</taxon>
        <taxon>Gunneridae</taxon>
        <taxon>Pentapetalae</taxon>
        <taxon>asterids</taxon>
        <taxon>lamiids</taxon>
        <taxon>Solanales</taxon>
        <taxon>Solanaceae</taxon>
        <taxon>Solanoideae</taxon>
        <taxon>Solaneae</taxon>
        <taxon>Solanum</taxon>
    </lineage>
</organism>
<sequence length="64" mass="7574">MMHHFLVSRLSQLLYLTLFLFEKVRILLLEQYDKCSECCTGEQKHSFFYQKCGPLAFTILKGIL</sequence>
<feature type="chain" id="PRO_5006865917" evidence="1">
    <location>
        <begin position="27"/>
        <end position="64"/>
    </location>
</feature>
<reference evidence="2" key="1">
    <citation type="submission" date="2015-12" db="EMBL/GenBank/DDBJ databases">
        <title>Gene expression during late stages of embryo sac development: a critical building block for successful pollen-pistil interactions.</title>
        <authorList>
            <person name="Liu Y."/>
            <person name="Joly V."/>
            <person name="Sabar M."/>
            <person name="Matton D.P."/>
        </authorList>
    </citation>
    <scope>NUCLEOTIDE SEQUENCE</scope>
</reference>
<feature type="signal peptide" evidence="1">
    <location>
        <begin position="1"/>
        <end position="26"/>
    </location>
</feature>